<reference evidence="3" key="1">
    <citation type="journal article" date="2019" name="Int. J. Syst. Evol. Microbiol.">
        <title>The Global Catalogue of Microorganisms (GCM) 10K type strain sequencing project: providing services to taxonomists for standard genome sequencing and annotation.</title>
        <authorList>
            <consortium name="The Broad Institute Genomics Platform"/>
            <consortium name="The Broad Institute Genome Sequencing Center for Infectious Disease"/>
            <person name="Wu L."/>
            <person name="Ma J."/>
        </authorList>
    </citation>
    <scope>NUCLEOTIDE SEQUENCE [LARGE SCALE GENOMIC DNA]</scope>
    <source>
        <strain evidence="3">JCM 11650</strain>
    </source>
</reference>
<keyword evidence="1" id="KW-0732">Signal</keyword>
<gene>
    <name evidence="2" type="ORF">ACFSDA_09755</name>
</gene>
<organism evidence="2 3">
    <name type="scientific">Brachybacterium rhamnosum</name>
    <dbReference type="NCBI Taxonomy" id="173361"/>
    <lineage>
        <taxon>Bacteria</taxon>
        <taxon>Bacillati</taxon>
        <taxon>Actinomycetota</taxon>
        <taxon>Actinomycetes</taxon>
        <taxon>Micrococcales</taxon>
        <taxon>Dermabacteraceae</taxon>
        <taxon>Brachybacterium</taxon>
    </lineage>
</organism>
<evidence type="ECO:0000313" key="3">
    <source>
        <dbReference type="Proteomes" id="UP001597280"/>
    </source>
</evidence>
<evidence type="ECO:0000256" key="1">
    <source>
        <dbReference type="SAM" id="SignalP"/>
    </source>
</evidence>
<dbReference type="EMBL" id="JBHUFL010000002">
    <property type="protein sequence ID" value="MFD1835356.1"/>
    <property type="molecule type" value="Genomic_DNA"/>
</dbReference>
<keyword evidence="3" id="KW-1185">Reference proteome</keyword>
<comment type="caution">
    <text evidence="2">The sequence shown here is derived from an EMBL/GenBank/DDBJ whole genome shotgun (WGS) entry which is preliminary data.</text>
</comment>
<sequence length="85" mass="8969">MRLLVALLLAAGSLLTTSQHADALVPCSPGAQRAEGAGAPATVGVPEGGVPAEGAVVLLRLPGEIRWGCLYWRFTDHERFQRDCT</sequence>
<feature type="signal peptide" evidence="1">
    <location>
        <begin position="1"/>
        <end position="21"/>
    </location>
</feature>
<dbReference type="Proteomes" id="UP001597280">
    <property type="component" value="Unassembled WGS sequence"/>
</dbReference>
<dbReference type="RefSeq" id="WP_343904437.1">
    <property type="nucleotide sequence ID" value="NZ_BAAAIS010000002.1"/>
</dbReference>
<accession>A0ABW4Q0V0</accession>
<evidence type="ECO:0000313" key="2">
    <source>
        <dbReference type="EMBL" id="MFD1835356.1"/>
    </source>
</evidence>
<protein>
    <submittedName>
        <fullName evidence="2">Uncharacterized protein</fullName>
    </submittedName>
</protein>
<name>A0ABW4Q0V0_9MICO</name>
<feature type="chain" id="PRO_5046165517" evidence="1">
    <location>
        <begin position="22"/>
        <end position="85"/>
    </location>
</feature>
<proteinExistence type="predicted"/>